<dbReference type="Pfam" id="PF01565">
    <property type="entry name" value="FAD_binding_4"/>
    <property type="match status" value="2"/>
</dbReference>
<evidence type="ECO:0000313" key="5">
    <source>
        <dbReference type="EMBL" id="KAL0066898.1"/>
    </source>
</evidence>
<reference evidence="5 6" key="1">
    <citation type="submission" date="2024-05" db="EMBL/GenBank/DDBJ databases">
        <title>A draft genome resource for the thread blight pathogen Marasmius tenuissimus strain MS-2.</title>
        <authorList>
            <person name="Yulfo-Soto G.E."/>
            <person name="Baruah I.K."/>
            <person name="Amoako-Attah I."/>
            <person name="Bukari Y."/>
            <person name="Meinhardt L.W."/>
            <person name="Bailey B.A."/>
            <person name="Cohen S.P."/>
        </authorList>
    </citation>
    <scope>NUCLEOTIDE SEQUENCE [LARGE SCALE GENOMIC DNA]</scope>
    <source>
        <strain evidence="5 6">MS-2</strain>
    </source>
</reference>
<evidence type="ECO:0000313" key="6">
    <source>
        <dbReference type="Proteomes" id="UP001437256"/>
    </source>
</evidence>
<protein>
    <recommendedName>
        <fullName evidence="4">FAD-binding PCMH-type domain-containing protein</fullName>
    </recommendedName>
</protein>
<dbReference type="Pfam" id="PF08031">
    <property type="entry name" value="BBE"/>
    <property type="match status" value="2"/>
</dbReference>
<dbReference type="InterPro" id="IPR006094">
    <property type="entry name" value="Oxid_FAD_bind_N"/>
</dbReference>
<feature type="chain" id="PRO_5045130630" description="FAD-binding PCMH-type domain-containing protein" evidence="3">
    <location>
        <begin position="23"/>
        <end position="1068"/>
    </location>
</feature>
<proteinExistence type="inferred from homology"/>
<feature type="domain" description="FAD-binding PCMH-type" evidence="4">
    <location>
        <begin position="661"/>
        <end position="838"/>
    </location>
</feature>
<dbReference type="InterPro" id="IPR050432">
    <property type="entry name" value="FAD-linked_Oxidoreductases_BP"/>
</dbReference>
<evidence type="ECO:0000256" key="1">
    <source>
        <dbReference type="ARBA" id="ARBA00005466"/>
    </source>
</evidence>
<organism evidence="5 6">
    <name type="scientific">Marasmius tenuissimus</name>
    <dbReference type="NCBI Taxonomy" id="585030"/>
    <lineage>
        <taxon>Eukaryota</taxon>
        <taxon>Fungi</taxon>
        <taxon>Dikarya</taxon>
        <taxon>Basidiomycota</taxon>
        <taxon>Agaricomycotina</taxon>
        <taxon>Agaricomycetes</taxon>
        <taxon>Agaricomycetidae</taxon>
        <taxon>Agaricales</taxon>
        <taxon>Marasmiineae</taxon>
        <taxon>Marasmiaceae</taxon>
        <taxon>Marasmius</taxon>
    </lineage>
</organism>
<dbReference type="SUPFAM" id="SSF56176">
    <property type="entry name" value="FAD-binding/transporter-associated domain-like"/>
    <property type="match status" value="2"/>
</dbReference>
<keyword evidence="6" id="KW-1185">Reference proteome</keyword>
<evidence type="ECO:0000259" key="4">
    <source>
        <dbReference type="PROSITE" id="PS51387"/>
    </source>
</evidence>
<dbReference type="InterPro" id="IPR036318">
    <property type="entry name" value="FAD-bd_PCMH-like_sf"/>
</dbReference>
<dbReference type="PROSITE" id="PS51387">
    <property type="entry name" value="FAD_PCMH"/>
    <property type="match status" value="2"/>
</dbReference>
<dbReference type="InterPro" id="IPR016169">
    <property type="entry name" value="FAD-bd_PCMH_sub2"/>
</dbReference>
<name>A0ABR2ZZS7_9AGAR</name>
<dbReference type="Gene3D" id="3.30.465.10">
    <property type="match status" value="4"/>
</dbReference>
<dbReference type="Proteomes" id="UP001437256">
    <property type="component" value="Unassembled WGS sequence"/>
</dbReference>
<comment type="caution">
    <text evidence="5">The sequence shown here is derived from an EMBL/GenBank/DDBJ whole genome shotgun (WGS) entry which is preliminary data.</text>
</comment>
<sequence>MPRPYNMLGISQLTLLTTSVLSFTSGSSGQDTSCKCLYGDACWPTESEFTELSSQLSQPLVHPIPPASTCYPNSNSGGNCTEVKSNSGNGTWIADQPGAYQNVNFATYIFPNGTVSACYLNATLGFPCEQGSVPPIGVDARSAGDVQAAVKFAAEKNLRLVVKNTGHDYLGRSSARNGFMIWTHHMKDIAYNETFVPEGAPATETYQALTFGAGVQWREAYTAAQQNNRYIVGGISGDGSVGVAGGWIGGGGHSVDNAVQFTVVTANGDHVTANAHSHPDLFWALRGGGPGTYGVVTSITYKTHPIEPLVGGYILANFTSLDIAKSVGLEFVKLQPKLSDVQWGGYSLFSEDTFLFALLAPNATMEQANTTVGPFLEHLKITAGENNTQMTLFEAPSFYAVLEQTSDTAPSGSQVGNNVEIASRLYTRNLYETEPEKMVETFLNMPGGGGVAINHVSGGVVSQTDPESTGLNPGWRNSIGGLVYTTVGWKDGASAAEIQAQKDLLKQHIDILERLEPGTASYINEGSLYEPNSQWTYFGEHYDRLLGIKDQYDPEGFFVVASGVGSESSAGQGQNTDGDCKCLYGDICWPRESDFAELSSQLSQPLIHPVPSASACYPAESPSADCAVVKANFRNGTWRADQADTYQSVNFEGYIFSNGSIRSIPPIGVDARNAGDVQVAVKFAAEKNLRLVIKVTGHDLLGRSSGRNGFMIWTHHMQNIAYNESFVPEGAAETEIYQALTLEAGVQWREAYAAAHQNNRYIIGGISPDSSVGAAGGWIGGGGHSPSVSTMPSNNVTANGDHIIANENSHLDLFWALRGGGPGTYGVVTSVTYKTHPIEPVVMSFVTANFTSTEVAKSVGTELLKLQPRLSDSQWGGDTYFTRTGFAYTLYAPNATMGQVNAAIGPLLEHLNRTAGENNTQVSVFPVLSFQDATDRVTAQSDSLAGGNGEVASRLYTRNLYETEPEKMAETFLRMPGNFGVVIVGKKVLKATEIQVQRDSLKQAIDILEELEPGTGPYVNEGSLYERNFKWTYFGDHYDRLLKIKDQYDPNELFVVASGVGSDRWDDG</sequence>
<comment type="similarity">
    <text evidence="1">Belongs to the oxygen-dependent FAD-linked oxidoreductase family.</text>
</comment>
<gene>
    <name evidence="5" type="ORF">AAF712_006093</name>
</gene>
<dbReference type="InterPro" id="IPR016166">
    <property type="entry name" value="FAD-bd_PCMH"/>
</dbReference>
<accession>A0ABR2ZZS7</accession>
<evidence type="ECO:0000256" key="3">
    <source>
        <dbReference type="SAM" id="SignalP"/>
    </source>
</evidence>
<keyword evidence="3" id="KW-0732">Signal</keyword>
<dbReference type="PANTHER" id="PTHR13878">
    <property type="entry name" value="GULONOLACTONE OXIDASE"/>
    <property type="match status" value="1"/>
</dbReference>
<keyword evidence="2" id="KW-0560">Oxidoreductase</keyword>
<feature type="domain" description="FAD-binding PCMH-type" evidence="4">
    <location>
        <begin position="130"/>
        <end position="306"/>
    </location>
</feature>
<evidence type="ECO:0000256" key="2">
    <source>
        <dbReference type="ARBA" id="ARBA00023002"/>
    </source>
</evidence>
<dbReference type="PANTHER" id="PTHR13878:SF91">
    <property type="entry name" value="FAD BINDING DOMAIN PROTEIN (AFU_ORTHOLOGUE AFUA_6G12070)-RELATED"/>
    <property type="match status" value="1"/>
</dbReference>
<dbReference type="InterPro" id="IPR012951">
    <property type="entry name" value="BBE"/>
</dbReference>
<feature type="signal peptide" evidence="3">
    <location>
        <begin position="1"/>
        <end position="22"/>
    </location>
</feature>
<dbReference type="EMBL" id="JBBXMP010000031">
    <property type="protein sequence ID" value="KAL0066898.1"/>
    <property type="molecule type" value="Genomic_DNA"/>
</dbReference>